<dbReference type="GO" id="GO:0008270">
    <property type="term" value="F:zinc ion binding"/>
    <property type="evidence" value="ECO:0007669"/>
    <property type="project" value="InterPro"/>
</dbReference>
<dbReference type="EMBL" id="JACOOX010000006">
    <property type="protein sequence ID" value="MBC5663436.1"/>
    <property type="molecule type" value="Genomic_DNA"/>
</dbReference>
<dbReference type="GO" id="GO:0005737">
    <property type="term" value="C:cytoplasm"/>
    <property type="evidence" value="ECO:0007669"/>
    <property type="project" value="UniProtKB-ARBA"/>
</dbReference>
<dbReference type="Pfam" id="PF02127">
    <property type="entry name" value="Peptidase_M18"/>
    <property type="match status" value="1"/>
</dbReference>
<dbReference type="RefSeq" id="WP_186847876.1">
    <property type="nucleotide sequence ID" value="NZ_JACOOX010000006.1"/>
</dbReference>
<evidence type="ECO:0000256" key="11">
    <source>
        <dbReference type="SAM" id="MobiDB-lite"/>
    </source>
</evidence>
<keyword evidence="4 9" id="KW-0645">Protease</keyword>
<comment type="caution">
    <text evidence="12">The sequence shown here is derived from an EMBL/GenBank/DDBJ whole genome shotgun (WGS) entry which is preliminary data.</text>
</comment>
<evidence type="ECO:0000256" key="7">
    <source>
        <dbReference type="ARBA" id="ARBA00022833"/>
    </source>
</evidence>
<evidence type="ECO:0000256" key="9">
    <source>
        <dbReference type="RuleBase" id="RU004386"/>
    </source>
</evidence>
<evidence type="ECO:0000256" key="4">
    <source>
        <dbReference type="ARBA" id="ARBA00022670"/>
    </source>
</evidence>
<dbReference type="GO" id="GO:0006508">
    <property type="term" value="P:proteolysis"/>
    <property type="evidence" value="ECO:0007669"/>
    <property type="project" value="UniProtKB-KW"/>
</dbReference>
<keyword evidence="8 9" id="KW-0482">Metalloprotease</keyword>
<dbReference type="GO" id="GO:0004177">
    <property type="term" value="F:aminopeptidase activity"/>
    <property type="evidence" value="ECO:0007669"/>
    <property type="project" value="UniProtKB-KW"/>
</dbReference>
<keyword evidence="6 9" id="KW-0378">Hydrolase</keyword>
<dbReference type="EC" id="3.4.11.-" evidence="10"/>
<dbReference type="GO" id="GO:0008237">
    <property type="term" value="F:metallopeptidase activity"/>
    <property type="evidence" value="ECO:0007669"/>
    <property type="project" value="UniProtKB-KW"/>
</dbReference>
<dbReference type="InterPro" id="IPR023358">
    <property type="entry name" value="Peptidase_M18_dom2"/>
</dbReference>
<dbReference type="AlphaFoldDB" id="A0A8I0ALZ3"/>
<dbReference type="PANTHER" id="PTHR28570:SF3">
    <property type="entry name" value="ASPARTYL AMINOPEPTIDASE"/>
    <property type="match status" value="1"/>
</dbReference>
<evidence type="ECO:0000313" key="12">
    <source>
        <dbReference type="EMBL" id="MBC5663436.1"/>
    </source>
</evidence>
<dbReference type="SUPFAM" id="SSF101821">
    <property type="entry name" value="Aminopeptidase/glucanase lid domain"/>
    <property type="match status" value="1"/>
</dbReference>
<evidence type="ECO:0000256" key="6">
    <source>
        <dbReference type="ARBA" id="ARBA00022801"/>
    </source>
</evidence>
<dbReference type="Proteomes" id="UP000615234">
    <property type="component" value="Unassembled WGS sequence"/>
</dbReference>
<comment type="similarity">
    <text evidence="2 9">Belongs to the peptidase M18 family.</text>
</comment>
<dbReference type="SUPFAM" id="SSF53187">
    <property type="entry name" value="Zn-dependent exopeptidases"/>
    <property type="match status" value="1"/>
</dbReference>
<evidence type="ECO:0000256" key="5">
    <source>
        <dbReference type="ARBA" id="ARBA00022723"/>
    </source>
</evidence>
<protein>
    <recommendedName>
        <fullName evidence="10">M18 family aminopeptidase</fullName>
        <ecNumber evidence="10">3.4.11.-</ecNumber>
    </recommendedName>
</protein>
<dbReference type="Gene3D" id="3.40.630.10">
    <property type="entry name" value="Zn peptidases"/>
    <property type="match status" value="1"/>
</dbReference>
<dbReference type="Gene3D" id="2.30.250.10">
    <property type="entry name" value="Aminopeptidase i, Domain 2"/>
    <property type="match status" value="1"/>
</dbReference>
<dbReference type="NCBIfam" id="NF002759">
    <property type="entry name" value="PRK02813.1"/>
    <property type="match status" value="1"/>
</dbReference>
<dbReference type="PANTHER" id="PTHR28570">
    <property type="entry name" value="ASPARTYL AMINOPEPTIDASE"/>
    <property type="match status" value="1"/>
</dbReference>
<dbReference type="PRINTS" id="PR00932">
    <property type="entry name" value="AMINO1PTASE"/>
</dbReference>
<organism evidence="12 13">
    <name type="scientific">Coprococcus hominis</name>
    <name type="common">ex Liu et al. 2022</name>
    <dbReference type="NCBI Taxonomy" id="2763039"/>
    <lineage>
        <taxon>Bacteria</taxon>
        <taxon>Bacillati</taxon>
        <taxon>Bacillota</taxon>
        <taxon>Clostridia</taxon>
        <taxon>Lachnospirales</taxon>
        <taxon>Lachnospiraceae</taxon>
        <taxon>Coprococcus</taxon>
    </lineage>
</organism>
<evidence type="ECO:0000256" key="2">
    <source>
        <dbReference type="ARBA" id="ARBA00008290"/>
    </source>
</evidence>
<dbReference type="InterPro" id="IPR001948">
    <property type="entry name" value="Peptidase_M18"/>
</dbReference>
<sequence>MEKRKTEVDLISEKPEQTGLLKYMLENGMTQFHVVKHGEEYLKEHGFSELKLEDKWQLQAGADYYVRPYSSVMIAFHLPEQLQHIRIATSHTDFPMLKLKPSADMEKGGYHMLNIETYGGLLMKTWFDRPLGLAGKVVVKGSDAFHPEVRLYDSEKPVAIIPSLAPHLKRGDSETKLDPQKELIPVFGLWKKDEPHSFLDEVAEKLQIDKADILDYDLYLYNCDSCQMIGDSGLFTSPRIDNVSSVSAILESLTQTGNKWQEEKGKGTEAASPDERISEADGSDTNLSIGVFFDNEEIGSLSKQGADSGLLRMITERILKDSGERRTIQELLPEIFLISLDVAHGTHPNYQEKSDPVNRVLLGNGVVLKSSASQRYVTDSEAAAVIQVLCEDVGVPFQRTVNKTGMPGGTTLGPIVSSYLPAKAVDMGMPVLAMHSACEMAHLSDYESMKRLLVAFWLK</sequence>
<feature type="region of interest" description="Disordered" evidence="11">
    <location>
        <begin position="257"/>
        <end position="281"/>
    </location>
</feature>
<evidence type="ECO:0000256" key="1">
    <source>
        <dbReference type="ARBA" id="ARBA00001947"/>
    </source>
</evidence>
<keyword evidence="3 9" id="KW-0031">Aminopeptidase</keyword>
<evidence type="ECO:0000256" key="8">
    <source>
        <dbReference type="ARBA" id="ARBA00023049"/>
    </source>
</evidence>
<evidence type="ECO:0000313" key="13">
    <source>
        <dbReference type="Proteomes" id="UP000615234"/>
    </source>
</evidence>
<comment type="cofactor">
    <cofactor evidence="1 10">
        <name>Zn(2+)</name>
        <dbReference type="ChEBI" id="CHEBI:29105"/>
    </cofactor>
</comment>
<feature type="compositionally biased region" description="Basic and acidic residues" evidence="11">
    <location>
        <begin position="260"/>
        <end position="279"/>
    </location>
</feature>
<gene>
    <name evidence="12" type="ORF">H8S09_11205</name>
</gene>
<evidence type="ECO:0000256" key="10">
    <source>
        <dbReference type="RuleBase" id="RU004387"/>
    </source>
</evidence>
<keyword evidence="5 9" id="KW-0479">Metal-binding</keyword>
<accession>A0A8I0ALZ3</accession>
<name>A0A8I0ALZ3_9FIRM</name>
<reference evidence="12 13" key="1">
    <citation type="submission" date="2020-08" db="EMBL/GenBank/DDBJ databases">
        <title>Genome public.</title>
        <authorList>
            <person name="Liu C."/>
            <person name="Sun Q."/>
        </authorList>
    </citation>
    <scope>NUCLEOTIDE SEQUENCE [LARGE SCALE GENOMIC DNA]</scope>
    <source>
        <strain evidence="12 13">NSJ-10</strain>
    </source>
</reference>
<keyword evidence="7 9" id="KW-0862">Zinc</keyword>
<keyword evidence="13" id="KW-1185">Reference proteome</keyword>
<evidence type="ECO:0000256" key="3">
    <source>
        <dbReference type="ARBA" id="ARBA00022438"/>
    </source>
</evidence>
<proteinExistence type="inferred from homology"/>